<reference evidence="2 3" key="1">
    <citation type="submission" date="2019-12" db="EMBL/GenBank/DDBJ databases">
        <title>Genomic-based taxomic classification of the family Erythrobacteraceae.</title>
        <authorList>
            <person name="Xu L."/>
        </authorList>
    </citation>
    <scope>NUCLEOTIDE SEQUENCE [LARGE SCALE GENOMIC DNA]</scope>
    <source>
        <strain evidence="2 3">S36</strain>
    </source>
</reference>
<comment type="caution">
    <text evidence="2">The sequence shown here is derived from an EMBL/GenBank/DDBJ whole genome shotgun (WGS) entry which is preliminary data.</text>
</comment>
<accession>A0A6I4TQR9</accession>
<dbReference type="InterPro" id="IPR002178">
    <property type="entry name" value="PTS_EIIA_type-2_dom"/>
</dbReference>
<evidence type="ECO:0000313" key="3">
    <source>
        <dbReference type="Proteomes" id="UP000469430"/>
    </source>
</evidence>
<dbReference type="PANTHER" id="PTHR47738">
    <property type="entry name" value="PTS SYSTEM FRUCTOSE-LIKE EIIA COMPONENT-RELATED"/>
    <property type="match status" value="1"/>
</dbReference>
<dbReference type="PANTHER" id="PTHR47738:SF1">
    <property type="entry name" value="NITROGEN REGULATORY PROTEIN"/>
    <property type="match status" value="1"/>
</dbReference>
<proteinExistence type="predicted"/>
<sequence>MSPLFSIKPEAVKIADPGDKPAIFRALSEIFAQSWDIDAAAVLERLEERENLGSTGFGRGVAIPHARFPGLARPVTALLKLRQPTDFNAADGMPVELVFGLLSPENSGATHLHALAAISRLVRDEKVRDALVEAPDAEALFGLLTNATDRDAA</sequence>
<organism evidence="2 3">
    <name type="scientific">Croceibacterium xixiisoli</name>
    <dbReference type="NCBI Taxonomy" id="1476466"/>
    <lineage>
        <taxon>Bacteria</taxon>
        <taxon>Pseudomonadati</taxon>
        <taxon>Pseudomonadota</taxon>
        <taxon>Alphaproteobacteria</taxon>
        <taxon>Sphingomonadales</taxon>
        <taxon>Erythrobacteraceae</taxon>
        <taxon>Croceibacterium</taxon>
    </lineage>
</organism>
<name>A0A6I4TQR9_9SPHN</name>
<dbReference type="Pfam" id="PF00359">
    <property type="entry name" value="PTS_EIIA_2"/>
    <property type="match status" value="1"/>
</dbReference>
<evidence type="ECO:0000313" key="2">
    <source>
        <dbReference type="EMBL" id="MXO97441.1"/>
    </source>
</evidence>
<dbReference type="EMBL" id="WTYJ01000001">
    <property type="protein sequence ID" value="MXO97441.1"/>
    <property type="molecule type" value="Genomic_DNA"/>
</dbReference>
<dbReference type="AlphaFoldDB" id="A0A6I4TQR9"/>
<dbReference type="CDD" id="cd00211">
    <property type="entry name" value="PTS_IIA_fru"/>
    <property type="match status" value="1"/>
</dbReference>
<dbReference type="Gene3D" id="3.40.930.10">
    <property type="entry name" value="Mannitol-specific EII, Chain A"/>
    <property type="match status" value="1"/>
</dbReference>
<feature type="domain" description="PTS EIIA type-2" evidence="1">
    <location>
        <begin position="3"/>
        <end position="147"/>
    </location>
</feature>
<dbReference type="PROSITE" id="PS00372">
    <property type="entry name" value="PTS_EIIA_TYPE_2_HIS"/>
    <property type="match status" value="1"/>
</dbReference>
<dbReference type="Proteomes" id="UP000469430">
    <property type="component" value="Unassembled WGS sequence"/>
</dbReference>
<keyword evidence="3" id="KW-1185">Reference proteome</keyword>
<dbReference type="InterPro" id="IPR016152">
    <property type="entry name" value="PTrfase/Anion_transptr"/>
</dbReference>
<dbReference type="OrthoDB" id="95460at2"/>
<dbReference type="InterPro" id="IPR051541">
    <property type="entry name" value="PTS_SugarTrans_NitroReg"/>
</dbReference>
<dbReference type="GO" id="GO:0030295">
    <property type="term" value="F:protein kinase activator activity"/>
    <property type="evidence" value="ECO:0007669"/>
    <property type="project" value="TreeGrafter"/>
</dbReference>
<protein>
    <submittedName>
        <fullName evidence="2">PTS transporter subunit EIIA</fullName>
    </submittedName>
</protein>
<dbReference type="SUPFAM" id="SSF55804">
    <property type="entry name" value="Phoshotransferase/anion transport protein"/>
    <property type="match status" value="1"/>
</dbReference>
<dbReference type="RefSeq" id="WP_161389184.1">
    <property type="nucleotide sequence ID" value="NZ_JBHSCP010000001.1"/>
</dbReference>
<dbReference type="PROSITE" id="PS51094">
    <property type="entry name" value="PTS_EIIA_TYPE_2"/>
    <property type="match status" value="1"/>
</dbReference>
<gene>
    <name evidence="2" type="ORF">GRI97_00375</name>
</gene>
<evidence type="ECO:0000259" key="1">
    <source>
        <dbReference type="PROSITE" id="PS51094"/>
    </source>
</evidence>